<keyword evidence="2" id="KW-1185">Reference proteome</keyword>
<dbReference type="GeneID" id="63818420"/>
<proteinExistence type="predicted"/>
<accession>A0A165HLE0</accession>
<dbReference type="AlphaFoldDB" id="A0A165HLE0"/>
<protein>
    <submittedName>
        <fullName evidence="1">Uncharacterized protein</fullName>
    </submittedName>
</protein>
<organism evidence="1 2">
    <name type="scientific">Laetiporus sulphureus 93-53</name>
    <dbReference type="NCBI Taxonomy" id="1314785"/>
    <lineage>
        <taxon>Eukaryota</taxon>
        <taxon>Fungi</taxon>
        <taxon>Dikarya</taxon>
        <taxon>Basidiomycota</taxon>
        <taxon>Agaricomycotina</taxon>
        <taxon>Agaricomycetes</taxon>
        <taxon>Polyporales</taxon>
        <taxon>Laetiporus</taxon>
    </lineage>
</organism>
<dbReference type="InParanoid" id="A0A165HLE0"/>
<dbReference type="RefSeq" id="XP_040769530.1">
    <property type="nucleotide sequence ID" value="XM_040901388.1"/>
</dbReference>
<name>A0A165HLE0_9APHY</name>
<evidence type="ECO:0000313" key="1">
    <source>
        <dbReference type="EMBL" id="KZT11882.1"/>
    </source>
</evidence>
<evidence type="ECO:0000313" key="2">
    <source>
        <dbReference type="Proteomes" id="UP000076871"/>
    </source>
</evidence>
<gene>
    <name evidence="1" type="ORF">LAESUDRAFT_156474</name>
</gene>
<dbReference type="Proteomes" id="UP000076871">
    <property type="component" value="Unassembled WGS sequence"/>
</dbReference>
<reference evidence="1 2" key="1">
    <citation type="journal article" date="2016" name="Mol. Biol. Evol.">
        <title>Comparative Genomics of Early-Diverging Mushroom-Forming Fungi Provides Insights into the Origins of Lignocellulose Decay Capabilities.</title>
        <authorList>
            <person name="Nagy L.G."/>
            <person name="Riley R."/>
            <person name="Tritt A."/>
            <person name="Adam C."/>
            <person name="Daum C."/>
            <person name="Floudas D."/>
            <person name="Sun H."/>
            <person name="Yadav J.S."/>
            <person name="Pangilinan J."/>
            <person name="Larsson K.H."/>
            <person name="Matsuura K."/>
            <person name="Barry K."/>
            <person name="Labutti K."/>
            <person name="Kuo R."/>
            <person name="Ohm R.A."/>
            <person name="Bhattacharya S.S."/>
            <person name="Shirouzu T."/>
            <person name="Yoshinaga Y."/>
            <person name="Martin F.M."/>
            <person name="Grigoriev I.V."/>
            <person name="Hibbett D.S."/>
        </authorList>
    </citation>
    <scope>NUCLEOTIDE SEQUENCE [LARGE SCALE GENOMIC DNA]</scope>
    <source>
        <strain evidence="1 2">93-53</strain>
    </source>
</reference>
<sequence>MVTVLKFPLRLFAFQIYAAARVRSLAMTSSAPTLLEIRRPESLRGFRYSLNPSRSHLWPLLCRRLIASLACLVLSRSL</sequence>
<dbReference type="EMBL" id="KV427606">
    <property type="protein sequence ID" value="KZT11882.1"/>
    <property type="molecule type" value="Genomic_DNA"/>
</dbReference>